<dbReference type="InterPro" id="IPR003593">
    <property type="entry name" value="AAA+_ATPase"/>
</dbReference>
<protein>
    <submittedName>
        <fullName evidence="5">ABC transporter ATP-binding protein</fullName>
    </submittedName>
</protein>
<dbReference type="PROSITE" id="PS00211">
    <property type="entry name" value="ABC_TRANSPORTER_1"/>
    <property type="match status" value="1"/>
</dbReference>
<organism evidence="5 6">
    <name type="scientific">Oceaniradius stylonematis</name>
    <dbReference type="NCBI Taxonomy" id="2184161"/>
    <lineage>
        <taxon>Bacteria</taxon>
        <taxon>Pseudomonadati</taxon>
        <taxon>Pseudomonadota</taxon>
        <taxon>Alphaproteobacteria</taxon>
        <taxon>Hyphomicrobiales</taxon>
        <taxon>Ahrensiaceae</taxon>
        <taxon>Oceaniradius</taxon>
    </lineage>
</organism>
<evidence type="ECO:0000256" key="1">
    <source>
        <dbReference type="ARBA" id="ARBA00005417"/>
    </source>
</evidence>
<dbReference type="GO" id="GO:0005524">
    <property type="term" value="F:ATP binding"/>
    <property type="evidence" value="ECO:0007669"/>
    <property type="project" value="UniProtKB-KW"/>
</dbReference>
<dbReference type="Proteomes" id="UP000246132">
    <property type="component" value="Unassembled WGS sequence"/>
</dbReference>
<dbReference type="CDD" id="cd03215">
    <property type="entry name" value="ABC_Carb_Monos_II"/>
    <property type="match status" value="1"/>
</dbReference>
<dbReference type="PANTHER" id="PTHR43790">
    <property type="entry name" value="CARBOHYDRATE TRANSPORT ATP-BINDING PROTEIN MG119-RELATED"/>
    <property type="match status" value="1"/>
</dbReference>
<dbReference type="InterPro" id="IPR003439">
    <property type="entry name" value="ABC_transporter-like_ATP-bd"/>
</dbReference>
<evidence type="ECO:0000259" key="4">
    <source>
        <dbReference type="PROSITE" id="PS50893"/>
    </source>
</evidence>
<dbReference type="PANTHER" id="PTHR43790:SF4">
    <property type="entry name" value="GUANOSINE IMPORT ATP-BINDING PROTEIN NUPO"/>
    <property type="match status" value="1"/>
</dbReference>
<evidence type="ECO:0000256" key="2">
    <source>
        <dbReference type="ARBA" id="ARBA00022741"/>
    </source>
</evidence>
<dbReference type="CDD" id="cd03216">
    <property type="entry name" value="ABC_Carb_Monos_I"/>
    <property type="match status" value="1"/>
</dbReference>
<gene>
    <name evidence="5" type="ORF">DEM25_008285</name>
</gene>
<dbReference type="SMART" id="SM00382">
    <property type="entry name" value="AAA"/>
    <property type="match status" value="1"/>
</dbReference>
<dbReference type="Pfam" id="PF00005">
    <property type="entry name" value="ABC_tran"/>
    <property type="match status" value="2"/>
</dbReference>
<feature type="domain" description="ABC transporter" evidence="4">
    <location>
        <begin position="18"/>
        <end position="251"/>
    </location>
</feature>
<keyword evidence="2" id="KW-0547">Nucleotide-binding</keyword>
<feature type="domain" description="ABC transporter" evidence="4">
    <location>
        <begin position="277"/>
        <end position="521"/>
    </location>
</feature>
<comment type="caution">
    <text evidence="5">The sequence shown here is derived from an EMBL/GenBank/DDBJ whole genome shotgun (WGS) entry which is preliminary data.</text>
</comment>
<evidence type="ECO:0000313" key="6">
    <source>
        <dbReference type="Proteomes" id="UP000246132"/>
    </source>
</evidence>
<name>A0A3A8ABQ7_9HYPH</name>
<dbReference type="SUPFAM" id="SSF52540">
    <property type="entry name" value="P-loop containing nucleoside triphosphate hydrolases"/>
    <property type="match status" value="2"/>
</dbReference>
<evidence type="ECO:0000313" key="5">
    <source>
        <dbReference type="EMBL" id="RKF07737.1"/>
    </source>
</evidence>
<reference evidence="5 6" key="1">
    <citation type="journal article" date="2018" name="Int. J. Syst. Bacteriol.">
        <title>Oceaniradius stylonemae gen. nov., sp. nov., isolated from a red alga, Stylonema cornu-cervi.</title>
        <authorList>
            <person name="Jeong S."/>
        </authorList>
    </citation>
    <scope>NUCLEOTIDE SEQUENCE [LARGE SCALE GENOMIC DNA]</scope>
    <source>
        <strain evidence="5 6">StC1</strain>
    </source>
</reference>
<evidence type="ECO:0000256" key="3">
    <source>
        <dbReference type="ARBA" id="ARBA00022840"/>
    </source>
</evidence>
<proteinExistence type="inferred from homology"/>
<dbReference type="Gene3D" id="3.40.50.300">
    <property type="entry name" value="P-loop containing nucleotide triphosphate hydrolases"/>
    <property type="match status" value="2"/>
</dbReference>
<dbReference type="GO" id="GO:0016887">
    <property type="term" value="F:ATP hydrolysis activity"/>
    <property type="evidence" value="ECO:0007669"/>
    <property type="project" value="InterPro"/>
</dbReference>
<accession>A0A3A8ABQ7</accession>
<dbReference type="InterPro" id="IPR017871">
    <property type="entry name" value="ABC_transporter-like_CS"/>
</dbReference>
<keyword evidence="3 5" id="KW-0067">ATP-binding</keyword>
<dbReference type="EMBL" id="QFWV02000004">
    <property type="protein sequence ID" value="RKF07737.1"/>
    <property type="molecule type" value="Genomic_DNA"/>
</dbReference>
<sequence>MATETANDLPPVPGAGVIGVHRVTKRFPGVTAVDDVSLTIHPGEVHVLLGENGAGKSTLVGILAGLQEPDEGYLSVDGNRTRLASPSASLNAGISTVFQHSMLVPTLTVLENLTLGAPWYERPPRARIEARMAELKREFSLSLPLDAVTGDLSLGQQQQIEIARALLRDSKVLILDEATSMLTPQGAQELGARMQKLVKGGLAVIFITHKLAEAYQFGDRISVLKQGALAGEMGPEQLKSMTEKQAVDEIVRLMFGREDGATSTEHRQSTARAETLLRIEQLATEGDADVVGLENVSLALKAGEILGIAGIDGNGQKQLAEAVAGQRPVSAGRVEFDGIDITRATVAQRREIGLRYLTDDRLEEGSVGAFPVSENTVLKDVGRPPFWVNGIERPARIAQHARDLIARFSVYTPSETTPIGRLSGGNIQKVLLGRELSGEARAVVFNKPTYGLDLQNIDASRQRISEIAAQGMGVVLISTDLDELMALSDRIAVIEGGRIRGVVDNDGGGEALRLRIGRMMAGAEEHMETME</sequence>
<dbReference type="OrthoDB" id="9805029at2"/>
<keyword evidence="6" id="KW-1185">Reference proteome</keyword>
<dbReference type="InterPro" id="IPR050107">
    <property type="entry name" value="ABC_carbohydrate_import_ATPase"/>
</dbReference>
<dbReference type="AlphaFoldDB" id="A0A3A8ABQ7"/>
<comment type="similarity">
    <text evidence="1">Belongs to the ABC transporter superfamily.</text>
</comment>
<dbReference type="PROSITE" id="PS50893">
    <property type="entry name" value="ABC_TRANSPORTER_2"/>
    <property type="match status" value="2"/>
</dbReference>
<dbReference type="InterPro" id="IPR027417">
    <property type="entry name" value="P-loop_NTPase"/>
</dbReference>